<comment type="caution">
    <text evidence="2">The sequence shown here is derived from an EMBL/GenBank/DDBJ whole genome shotgun (WGS) entry which is preliminary data.</text>
</comment>
<evidence type="ECO:0000256" key="1">
    <source>
        <dbReference type="SAM" id="MobiDB-lite"/>
    </source>
</evidence>
<keyword evidence="3" id="KW-1185">Reference proteome</keyword>
<dbReference type="EMBL" id="MCGN01000001">
    <property type="protein sequence ID" value="ORZ03896.1"/>
    <property type="molecule type" value="Genomic_DNA"/>
</dbReference>
<evidence type="ECO:0000313" key="2">
    <source>
        <dbReference type="EMBL" id="ORZ03896.1"/>
    </source>
</evidence>
<dbReference type="InParanoid" id="A0A1X2HWE1"/>
<reference evidence="2 3" key="1">
    <citation type="submission" date="2016-07" db="EMBL/GenBank/DDBJ databases">
        <title>Pervasive Adenine N6-methylation of Active Genes in Fungi.</title>
        <authorList>
            <consortium name="DOE Joint Genome Institute"/>
            <person name="Mondo S.J."/>
            <person name="Dannebaum R.O."/>
            <person name="Kuo R.C."/>
            <person name="Labutti K."/>
            <person name="Haridas S."/>
            <person name="Kuo A."/>
            <person name="Salamov A."/>
            <person name="Ahrendt S.R."/>
            <person name="Lipzen A."/>
            <person name="Sullivan W."/>
            <person name="Andreopoulos W.B."/>
            <person name="Clum A."/>
            <person name="Lindquist E."/>
            <person name="Daum C."/>
            <person name="Ramamoorthy G.K."/>
            <person name="Gryganskyi A."/>
            <person name="Culley D."/>
            <person name="Magnuson J.K."/>
            <person name="James T.Y."/>
            <person name="O'Malley M.A."/>
            <person name="Stajich J.E."/>
            <person name="Spatafora J.W."/>
            <person name="Visel A."/>
            <person name="Grigoriev I.V."/>
        </authorList>
    </citation>
    <scope>NUCLEOTIDE SEQUENCE [LARGE SCALE GENOMIC DNA]</scope>
    <source>
        <strain evidence="2 3">NRRL 2496</strain>
    </source>
</reference>
<feature type="region of interest" description="Disordered" evidence="1">
    <location>
        <begin position="89"/>
        <end position="141"/>
    </location>
</feature>
<gene>
    <name evidence="2" type="ORF">BCR43DRAFT_66527</name>
</gene>
<feature type="compositionally biased region" description="Basic and acidic residues" evidence="1">
    <location>
        <begin position="122"/>
        <end position="141"/>
    </location>
</feature>
<feature type="compositionally biased region" description="Basic and acidic residues" evidence="1">
    <location>
        <begin position="95"/>
        <end position="115"/>
    </location>
</feature>
<protein>
    <submittedName>
        <fullName evidence="2">Uncharacterized protein</fullName>
    </submittedName>
</protein>
<proteinExistence type="predicted"/>
<accession>A0A1X2HWE1</accession>
<sequence>MSDDAKEAQYKAQVANLHAKLTQAGSHLKNLAQDNARLKAQLAELESKPAQPTMDSHINELVSLMERAVFHEKEVPDVSTHDQLREYLQSIQQRLDNREARADQERKDAESKIESLKQQIQELKHTSETDQDGRDKLEEAKTKIETLTKRIEELETAQTNP</sequence>
<dbReference type="STRING" id="13706.A0A1X2HWE1"/>
<dbReference type="OrthoDB" id="2290866at2759"/>
<organism evidence="2 3">
    <name type="scientific">Syncephalastrum racemosum</name>
    <name type="common">Filamentous fungus</name>
    <dbReference type="NCBI Taxonomy" id="13706"/>
    <lineage>
        <taxon>Eukaryota</taxon>
        <taxon>Fungi</taxon>
        <taxon>Fungi incertae sedis</taxon>
        <taxon>Mucoromycota</taxon>
        <taxon>Mucoromycotina</taxon>
        <taxon>Mucoromycetes</taxon>
        <taxon>Mucorales</taxon>
        <taxon>Syncephalastraceae</taxon>
        <taxon>Syncephalastrum</taxon>
    </lineage>
</organism>
<dbReference type="Proteomes" id="UP000242180">
    <property type="component" value="Unassembled WGS sequence"/>
</dbReference>
<evidence type="ECO:0000313" key="3">
    <source>
        <dbReference type="Proteomes" id="UP000242180"/>
    </source>
</evidence>
<dbReference type="AlphaFoldDB" id="A0A1X2HWE1"/>
<name>A0A1X2HWE1_SYNRA</name>